<organism evidence="1 2">
    <name type="scientific">Sphaerotilus montanus</name>
    <dbReference type="NCBI Taxonomy" id="522889"/>
    <lineage>
        <taxon>Bacteria</taxon>
        <taxon>Pseudomonadati</taxon>
        <taxon>Pseudomonadota</taxon>
        <taxon>Betaproteobacteria</taxon>
        <taxon>Burkholderiales</taxon>
        <taxon>Sphaerotilaceae</taxon>
        <taxon>Sphaerotilus</taxon>
    </lineage>
</organism>
<name>A0A7Y9U5D0_9BURK</name>
<gene>
    <name evidence="1" type="ORF">BDD16_001834</name>
</gene>
<keyword evidence="2" id="KW-1185">Reference proteome</keyword>
<evidence type="ECO:0000313" key="2">
    <source>
        <dbReference type="Proteomes" id="UP000518288"/>
    </source>
</evidence>
<dbReference type="EMBL" id="JACCFH010000001">
    <property type="protein sequence ID" value="NYG32848.1"/>
    <property type="molecule type" value="Genomic_DNA"/>
</dbReference>
<sequence length="375" mass="42474">MKLDILGTQYDLRTNTPVIYAQCSIDDYLKVVGDKFFEFSIQRRREKFSAYTQMKDDIVSGTLLPTITLAVSIDKVQRVMAAYESGNNDTVRDALLAALPLNILDGLQRTYILRDLLDSGHKFPANQTVHLEIRAEPDLRHLIYRIIVLNAGQKPMSMRHQIEILSLSLKDVLEREIPGLELVPEVDGGRRTKARKFALDRISSAYHAFVIKSPEIEKQNLVAQRLSEESVLHQEISQFGDQFLDFINVFKKYCLIDDAIESCPPKEDGALSALSWLGNENTINAFFAAVSDFGSNGERRSRINDALDNLRQSILTAQSDVPLGLDSFQKIISGFPSRKTNIGYATRKLILVVFKEFFRDEGRTQLADIWAREAE</sequence>
<accession>A0A7Y9U5D0</accession>
<reference evidence="1 2" key="1">
    <citation type="submission" date="2020-07" db="EMBL/GenBank/DDBJ databases">
        <title>Genomic Encyclopedia of Archaeal and Bacterial Type Strains, Phase II (KMG-II): from individual species to whole genera.</title>
        <authorList>
            <person name="Goeker M."/>
        </authorList>
    </citation>
    <scope>NUCLEOTIDE SEQUENCE [LARGE SCALE GENOMIC DNA]</scope>
    <source>
        <strain evidence="1 2">DSM 21226</strain>
    </source>
</reference>
<comment type="caution">
    <text evidence="1">The sequence shown here is derived from an EMBL/GenBank/DDBJ whole genome shotgun (WGS) entry which is preliminary data.</text>
</comment>
<evidence type="ECO:0000313" key="1">
    <source>
        <dbReference type="EMBL" id="NYG32848.1"/>
    </source>
</evidence>
<dbReference type="Proteomes" id="UP000518288">
    <property type="component" value="Unassembled WGS sequence"/>
</dbReference>
<dbReference type="RefSeq" id="WP_179633687.1">
    <property type="nucleotide sequence ID" value="NZ_JACCFH010000001.1"/>
</dbReference>
<protein>
    <submittedName>
        <fullName evidence="1">Uncharacterized protein</fullName>
    </submittedName>
</protein>
<dbReference type="AlphaFoldDB" id="A0A7Y9U5D0"/>
<proteinExistence type="predicted"/>